<evidence type="ECO:0000259" key="7">
    <source>
        <dbReference type="Pfam" id="PF02687"/>
    </source>
</evidence>
<reference evidence="10" key="1">
    <citation type="submission" date="2016-08" db="EMBL/GenBank/DDBJ databases">
        <authorList>
            <person name="Varghese N."/>
            <person name="Submissions Spin"/>
        </authorList>
    </citation>
    <scope>NUCLEOTIDE SEQUENCE [LARGE SCALE GENOMIC DNA]</scope>
    <source>
        <strain evidence="10">HAMBI 2971</strain>
    </source>
</reference>
<keyword evidence="5 6" id="KW-0472">Membrane</keyword>
<evidence type="ECO:0000256" key="2">
    <source>
        <dbReference type="ARBA" id="ARBA00022475"/>
    </source>
</evidence>
<proteinExistence type="predicted"/>
<organism evidence="9 10">
    <name type="scientific">Rhizobium miluonense</name>
    <dbReference type="NCBI Taxonomy" id="411945"/>
    <lineage>
        <taxon>Bacteria</taxon>
        <taxon>Pseudomonadati</taxon>
        <taxon>Pseudomonadota</taxon>
        <taxon>Alphaproteobacteria</taxon>
        <taxon>Hyphomicrobiales</taxon>
        <taxon>Rhizobiaceae</taxon>
        <taxon>Rhizobium/Agrobacterium group</taxon>
        <taxon>Rhizobium</taxon>
    </lineage>
</organism>
<keyword evidence="10" id="KW-1185">Reference proteome</keyword>
<evidence type="ECO:0000256" key="6">
    <source>
        <dbReference type="SAM" id="Phobius"/>
    </source>
</evidence>
<evidence type="ECO:0000256" key="1">
    <source>
        <dbReference type="ARBA" id="ARBA00004651"/>
    </source>
</evidence>
<feature type="transmembrane region" description="Helical" evidence="6">
    <location>
        <begin position="310"/>
        <end position="339"/>
    </location>
</feature>
<dbReference type="Pfam" id="PF02687">
    <property type="entry name" value="FtsX"/>
    <property type="match status" value="1"/>
</dbReference>
<accession>A0A1C3WG95</accession>
<comment type="subcellular location">
    <subcellularLocation>
        <location evidence="1">Cell membrane</location>
        <topology evidence="1">Multi-pass membrane protein</topology>
    </subcellularLocation>
</comment>
<keyword evidence="3 6" id="KW-0812">Transmembrane</keyword>
<dbReference type="AlphaFoldDB" id="A0A1C3WG95"/>
<dbReference type="InterPro" id="IPR003838">
    <property type="entry name" value="ABC3_permease_C"/>
</dbReference>
<evidence type="ECO:0000256" key="5">
    <source>
        <dbReference type="ARBA" id="ARBA00023136"/>
    </source>
</evidence>
<keyword evidence="2" id="KW-1003">Cell membrane</keyword>
<evidence type="ECO:0000256" key="3">
    <source>
        <dbReference type="ARBA" id="ARBA00022692"/>
    </source>
</evidence>
<dbReference type="GO" id="GO:0005886">
    <property type="term" value="C:plasma membrane"/>
    <property type="evidence" value="ECO:0007669"/>
    <property type="project" value="UniProtKB-SubCell"/>
</dbReference>
<dbReference type="InterPro" id="IPR050250">
    <property type="entry name" value="Macrolide_Exporter_MacB"/>
</dbReference>
<dbReference type="GO" id="GO:0022857">
    <property type="term" value="F:transmembrane transporter activity"/>
    <property type="evidence" value="ECO:0007669"/>
    <property type="project" value="TreeGrafter"/>
</dbReference>
<feature type="domain" description="ABC3 transporter permease C-terminal" evidence="7">
    <location>
        <begin position="273"/>
        <end position="391"/>
    </location>
</feature>
<protein>
    <submittedName>
        <fullName evidence="9">Putative ABC transport system permease protein</fullName>
    </submittedName>
</protein>
<dbReference type="Pfam" id="PF12704">
    <property type="entry name" value="MacB_PCD"/>
    <property type="match status" value="1"/>
</dbReference>
<evidence type="ECO:0000313" key="10">
    <source>
        <dbReference type="Proteomes" id="UP000199435"/>
    </source>
</evidence>
<name>A0A1C3WG95_9HYPH</name>
<keyword evidence="4 6" id="KW-1133">Transmembrane helix</keyword>
<feature type="transmembrane region" description="Helical" evidence="6">
    <location>
        <begin position="364"/>
        <end position="387"/>
    </location>
</feature>
<dbReference type="PANTHER" id="PTHR30572">
    <property type="entry name" value="MEMBRANE COMPONENT OF TRANSPORTER-RELATED"/>
    <property type="match status" value="1"/>
</dbReference>
<dbReference type="Proteomes" id="UP000199435">
    <property type="component" value="Unassembled WGS sequence"/>
</dbReference>
<dbReference type="STRING" id="411945.GA0061102_102926"/>
<sequence>MSSQFKQTLVMTKANILSLRRRFAIATSMVLSVALVVCVLAGFLSMAAGFEKALKSAGSPTVAVILGGGTNQENGSDVPADVIRTIEAMRGDIGVARDTVGNFAASREIVVPVEVLNGQAEAAKMLALRGMDAAGPSLRDGIILTAGRFVRPGAREVVVGERLAAEFPAFAIGQQMRLGPVNWTVVGHFSSGGNAFESEIWADLDTVRSAFDRLGEVQSLRLRLEAPGAIDKLKTALESISTTPLNAVTEADLYAAQSSGMANLIRMFGWPLALLMALGATAGALNTMMSSVSDRTVEIATVRALGFSRLSAFIATWAEAVALAAIGVIFGLAASWLAFNGWQASTIGANNASMSFQLTIDESVLLTAGLLGLAIGVVGGAFPAFSATRLPLTAALRARG</sequence>
<evidence type="ECO:0000256" key="4">
    <source>
        <dbReference type="ARBA" id="ARBA00022989"/>
    </source>
</evidence>
<dbReference type="RefSeq" id="WP_092852925.1">
    <property type="nucleotide sequence ID" value="NZ_FMAH01000029.1"/>
</dbReference>
<evidence type="ECO:0000259" key="8">
    <source>
        <dbReference type="Pfam" id="PF12704"/>
    </source>
</evidence>
<dbReference type="OrthoDB" id="241967at2"/>
<dbReference type="InterPro" id="IPR025857">
    <property type="entry name" value="MacB_PCD"/>
</dbReference>
<feature type="transmembrane region" description="Helical" evidence="6">
    <location>
        <begin position="268"/>
        <end position="289"/>
    </location>
</feature>
<dbReference type="PANTHER" id="PTHR30572:SF15">
    <property type="entry name" value="ABC TRANSPORTER PERMEASE"/>
    <property type="match status" value="1"/>
</dbReference>
<feature type="domain" description="MacB-like periplasmic core" evidence="8">
    <location>
        <begin position="29"/>
        <end position="239"/>
    </location>
</feature>
<evidence type="ECO:0000313" key="9">
    <source>
        <dbReference type="EMBL" id="SCB38928.1"/>
    </source>
</evidence>
<dbReference type="EMBL" id="FMAH01000029">
    <property type="protein sequence ID" value="SCB38928.1"/>
    <property type="molecule type" value="Genomic_DNA"/>
</dbReference>
<gene>
    <name evidence="9" type="ORF">GA0061102_102926</name>
</gene>